<dbReference type="Proteomes" id="UP000243924">
    <property type="component" value="Chromosome I"/>
</dbReference>
<gene>
    <name evidence="3" type="primary">rsgA</name>
    <name evidence="7" type="ORF">SAMN05216210_0475</name>
</gene>
<dbReference type="InterPro" id="IPR027417">
    <property type="entry name" value="P-loop_NTPase"/>
</dbReference>
<feature type="binding site" evidence="3">
    <location>
        <position position="299"/>
    </location>
    <ligand>
        <name>Zn(2+)</name>
        <dbReference type="ChEBI" id="CHEBI:29105"/>
    </ligand>
</feature>
<sequence length="344" mass="37782">MAKRHLTRRQNWRIQKIQDERAERANKRAEKAEEQLGASDLGPEQEGLVIAHFGVQVDVECTQGELAGEVRRCHRRANLPALVTGDRVVWRADNLQGGVIVAQLPRSSELCRPDMRGQLKPVAANVDLLVIVFAPLPTPYSVLIDRYLVAAEQAGLAPLLVMNKADLLDPERDAELLGWLDSYQALGYPVLRLSASAGEGLDQLQARLRDQISVFVGQSGVGKSSLINALLPGTDLRVGALSDSTGKGTHTTTTARLFHFPAGGDLIDSPGIREFGLTHISHDDLLYGFIEFRPLLGYCRFRDCQHLHEPGCALLGAVNEGKISQARMDSYRHILSSLGEHDSY</sequence>
<dbReference type="NCBIfam" id="NF008931">
    <property type="entry name" value="PRK12288.1"/>
    <property type="match status" value="1"/>
</dbReference>
<dbReference type="STRING" id="1434072.SAMN05216210_0475"/>
<comment type="subunit">
    <text evidence="3">Monomer. Associates with 30S ribosomal subunit, binds 16S rRNA.</text>
</comment>
<dbReference type="PANTHER" id="PTHR32120">
    <property type="entry name" value="SMALL RIBOSOMAL SUBUNIT BIOGENESIS GTPASE RSGA"/>
    <property type="match status" value="1"/>
</dbReference>
<dbReference type="Pfam" id="PF03193">
    <property type="entry name" value="RsgA_GTPase"/>
    <property type="match status" value="1"/>
</dbReference>
<dbReference type="GO" id="GO:0003924">
    <property type="term" value="F:GTPase activity"/>
    <property type="evidence" value="ECO:0007669"/>
    <property type="project" value="UniProtKB-UniRule"/>
</dbReference>
<feature type="binding site" evidence="3">
    <location>
        <position position="306"/>
    </location>
    <ligand>
        <name>Zn(2+)</name>
        <dbReference type="ChEBI" id="CHEBI:29105"/>
    </ligand>
</feature>
<keyword evidence="3" id="KW-0378">Hydrolase</keyword>
<dbReference type="RefSeq" id="WP_092383757.1">
    <property type="nucleotide sequence ID" value="NZ_LT629787.1"/>
</dbReference>
<dbReference type="NCBIfam" id="TIGR00157">
    <property type="entry name" value="ribosome small subunit-dependent GTPase A"/>
    <property type="match status" value="1"/>
</dbReference>
<proteinExistence type="inferred from homology"/>
<comment type="similarity">
    <text evidence="3">Belongs to the TRAFAC class YlqF/YawG GTPase family. RsgA subfamily.</text>
</comment>
<dbReference type="Gene3D" id="3.40.50.300">
    <property type="entry name" value="P-loop containing nucleotide triphosphate hydrolases"/>
    <property type="match status" value="1"/>
</dbReference>
<dbReference type="GO" id="GO:0005525">
    <property type="term" value="F:GTP binding"/>
    <property type="evidence" value="ECO:0007669"/>
    <property type="project" value="UniProtKB-UniRule"/>
</dbReference>
<evidence type="ECO:0000256" key="3">
    <source>
        <dbReference type="HAMAP-Rule" id="MF_01820"/>
    </source>
</evidence>
<feature type="region of interest" description="Disordered" evidence="4">
    <location>
        <begin position="19"/>
        <end position="38"/>
    </location>
</feature>
<keyword evidence="1 3" id="KW-0547">Nucleotide-binding</keyword>
<feature type="binding site" evidence="3">
    <location>
        <begin position="217"/>
        <end position="225"/>
    </location>
    <ligand>
        <name>GTP</name>
        <dbReference type="ChEBI" id="CHEBI:37565"/>
    </ligand>
</feature>
<dbReference type="EMBL" id="LT629787">
    <property type="protein sequence ID" value="SDT91654.1"/>
    <property type="molecule type" value="Genomic_DNA"/>
</dbReference>
<dbReference type="InterPro" id="IPR012340">
    <property type="entry name" value="NA-bd_OB-fold"/>
</dbReference>
<keyword evidence="3" id="KW-0963">Cytoplasm</keyword>
<dbReference type="AlphaFoldDB" id="A0A1H2E9E0"/>
<evidence type="ECO:0000256" key="1">
    <source>
        <dbReference type="ARBA" id="ARBA00022741"/>
    </source>
</evidence>
<keyword evidence="3" id="KW-0862">Zinc</keyword>
<evidence type="ECO:0000313" key="8">
    <source>
        <dbReference type="Proteomes" id="UP000243924"/>
    </source>
</evidence>
<comment type="subcellular location">
    <subcellularLocation>
        <location evidence="3">Cytoplasm</location>
    </subcellularLocation>
</comment>
<feature type="binding site" evidence="3">
    <location>
        <position position="312"/>
    </location>
    <ligand>
        <name>Zn(2+)</name>
        <dbReference type="ChEBI" id="CHEBI:29105"/>
    </ligand>
</feature>
<organism evidence="7 8">
    <name type="scientific">Halopseudomonas salegens</name>
    <dbReference type="NCBI Taxonomy" id="1434072"/>
    <lineage>
        <taxon>Bacteria</taxon>
        <taxon>Pseudomonadati</taxon>
        <taxon>Pseudomonadota</taxon>
        <taxon>Gammaproteobacteria</taxon>
        <taxon>Pseudomonadales</taxon>
        <taxon>Pseudomonadaceae</taxon>
        <taxon>Halopseudomonas</taxon>
    </lineage>
</organism>
<dbReference type="InterPro" id="IPR004881">
    <property type="entry name" value="Ribosome_biogen_GTPase_RsgA"/>
</dbReference>
<dbReference type="InterPro" id="IPR010914">
    <property type="entry name" value="RsgA_GTPase_dom"/>
</dbReference>
<evidence type="ECO:0000256" key="2">
    <source>
        <dbReference type="ARBA" id="ARBA00023134"/>
    </source>
</evidence>
<dbReference type="InterPro" id="IPR030378">
    <property type="entry name" value="G_CP_dom"/>
</dbReference>
<dbReference type="GO" id="GO:0005737">
    <property type="term" value="C:cytoplasm"/>
    <property type="evidence" value="ECO:0007669"/>
    <property type="project" value="UniProtKB-SubCell"/>
</dbReference>
<dbReference type="OrthoDB" id="9809485at2"/>
<comment type="cofactor">
    <cofactor evidence="3">
        <name>Zn(2+)</name>
        <dbReference type="ChEBI" id="CHEBI:29105"/>
    </cofactor>
    <text evidence="3">Binds 1 zinc ion per subunit.</text>
</comment>
<evidence type="ECO:0000256" key="4">
    <source>
        <dbReference type="SAM" id="MobiDB-lite"/>
    </source>
</evidence>
<dbReference type="HAMAP" id="MF_01820">
    <property type="entry name" value="GTPase_RsgA"/>
    <property type="match status" value="1"/>
</dbReference>
<keyword evidence="3" id="KW-0699">rRNA-binding</keyword>
<protein>
    <recommendedName>
        <fullName evidence="3">Small ribosomal subunit biogenesis GTPase RsgA</fullName>
        <ecNumber evidence="3">3.6.1.-</ecNumber>
    </recommendedName>
</protein>
<feature type="compositionally biased region" description="Basic and acidic residues" evidence="4">
    <location>
        <begin position="19"/>
        <end position="34"/>
    </location>
</feature>
<accession>A0A1H2E9E0</accession>
<dbReference type="GO" id="GO:0046872">
    <property type="term" value="F:metal ion binding"/>
    <property type="evidence" value="ECO:0007669"/>
    <property type="project" value="UniProtKB-KW"/>
</dbReference>
<dbReference type="EC" id="3.6.1.-" evidence="3"/>
<keyword evidence="3" id="KW-0690">Ribosome biogenesis</keyword>
<feature type="binding site" evidence="3">
    <location>
        <begin position="163"/>
        <end position="166"/>
    </location>
    <ligand>
        <name>GTP</name>
        <dbReference type="ChEBI" id="CHEBI:37565"/>
    </ligand>
</feature>
<name>A0A1H2E9E0_9GAMM</name>
<reference evidence="8" key="1">
    <citation type="submission" date="2016-10" db="EMBL/GenBank/DDBJ databases">
        <authorList>
            <person name="Varghese N."/>
            <person name="Submissions S."/>
        </authorList>
    </citation>
    <scope>NUCLEOTIDE SEQUENCE [LARGE SCALE GENOMIC DNA]</scope>
    <source>
        <strain evidence="8">CECT 8338</strain>
    </source>
</reference>
<keyword evidence="3" id="KW-0694">RNA-binding</keyword>
<dbReference type="Gene3D" id="1.10.40.50">
    <property type="entry name" value="Probable gtpase engc, domain 3"/>
    <property type="match status" value="1"/>
</dbReference>
<dbReference type="SUPFAM" id="SSF52540">
    <property type="entry name" value="P-loop containing nucleoside triphosphate hydrolases"/>
    <property type="match status" value="1"/>
</dbReference>
<dbReference type="PROSITE" id="PS50936">
    <property type="entry name" value="ENGC_GTPASE"/>
    <property type="match status" value="1"/>
</dbReference>
<evidence type="ECO:0000313" key="7">
    <source>
        <dbReference type="EMBL" id="SDT91654.1"/>
    </source>
</evidence>
<dbReference type="PANTHER" id="PTHR32120:SF11">
    <property type="entry name" value="SMALL RIBOSOMAL SUBUNIT BIOGENESIS GTPASE RSGA 1, MITOCHONDRIAL-RELATED"/>
    <property type="match status" value="1"/>
</dbReference>
<dbReference type="PROSITE" id="PS51721">
    <property type="entry name" value="G_CP"/>
    <property type="match status" value="1"/>
</dbReference>
<keyword evidence="8" id="KW-1185">Reference proteome</keyword>
<dbReference type="CDD" id="cd01854">
    <property type="entry name" value="YjeQ_EngC"/>
    <property type="match status" value="1"/>
</dbReference>
<feature type="domain" description="EngC GTPase" evidence="5">
    <location>
        <begin position="124"/>
        <end position="273"/>
    </location>
</feature>
<evidence type="ECO:0000259" key="6">
    <source>
        <dbReference type="PROSITE" id="PS51721"/>
    </source>
</evidence>
<dbReference type="Gene3D" id="2.40.50.140">
    <property type="entry name" value="Nucleic acid-binding proteins"/>
    <property type="match status" value="1"/>
</dbReference>
<keyword evidence="3" id="KW-0479">Metal-binding</keyword>
<comment type="function">
    <text evidence="3">One of several proteins that assist in the late maturation steps of the functional core of the 30S ribosomal subunit. Helps release RbfA from mature subunits. May play a role in the assembly of ribosomal proteins into the subunit. Circularly permuted GTPase that catalyzes slow GTP hydrolysis, GTPase activity is stimulated by the 30S ribosomal subunit.</text>
</comment>
<feature type="binding site" evidence="3">
    <location>
        <position position="304"/>
    </location>
    <ligand>
        <name>Zn(2+)</name>
        <dbReference type="ChEBI" id="CHEBI:29105"/>
    </ligand>
</feature>
<evidence type="ECO:0000259" key="5">
    <source>
        <dbReference type="PROSITE" id="PS50936"/>
    </source>
</evidence>
<feature type="domain" description="CP-type G" evidence="6">
    <location>
        <begin position="116"/>
        <end position="275"/>
    </location>
</feature>
<keyword evidence="2 3" id="KW-0342">GTP-binding</keyword>
<dbReference type="GO" id="GO:0019843">
    <property type="term" value="F:rRNA binding"/>
    <property type="evidence" value="ECO:0007669"/>
    <property type="project" value="UniProtKB-KW"/>
</dbReference>
<dbReference type="GO" id="GO:0042274">
    <property type="term" value="P:ribosomal small subunit biogenesis"/>
    <property type="evidence" value="ECO:0007669"/>
    <property type="project" value="UniProtKB-UniRule"/>
</dbReference>